<dbReference type="InterPro" id="IPR000073">
    <property type="entry name" value="AB_hydrolase_1"/>
</dbReference>
<accession>F1AWN7</accession>
<dbReference type="SUPFAM" id="SSF53474">
    <property type="entry name" value="alpha/beta-Hydrolases"/>
    <property type="match status" value="1"/>
</dbReference>
<dbReference type="Pfam" id="PF00561">
    <property type="entry name" value="Abhydrolase_1"/>
    <property type="match status" value="1"/>
</dbReference>
<dbReference type="PANTHER" id="PTHR36837:SF2">
    <property type="entry name" value="POLY(3-HYDROXYALKANOATE) POLYMERASE SUBUNIT PHAC"/>
    <property type="match status" value="1"/>
</dbReference>
<dbReference type="InterPro" id="IPR010125">
    <property type="entry name" value="PHA_synth_III_C"/>
</dbReference>
<dbReference type="SUPFAM" id="SSF47794">
    <property type="entry name" value="Rad51 N-terminal domain-like"/>
    <property type="match status" value="1"/>
</dbReference>
<dbReference type="InterPro" id="IPR010995">
    <property type="entry name" value="DNA_repair_Rad51/TF_NusA_a-hlx"/>
</dbReference>
<dbReference type="Gene3D" id="3.40.50.1820">
    <property type="entry name" value="alpha/beta hydrolase"/>
    <property type="match status" value="1"/>
</dbReference>
<evidence type="ECO:0000256" key="6">
    <source>
        <dbReference type="ARBA" id="ARBA00033356"/>
    </source>
</evidence>
<evidence type="ECO:0000256" key="4">
    <source>
        <dbReference type="ARBA" id="ARBA00022752"/>
    </source>
</evidence>
<dbReference type="PANTHER" id="PTHR36837">
    <property type="entry name" value="POLY(3-HYDROXYALKANOATE) POLYMERASE SUBUNIT PHAC"/>
    <property type="match status" value="1"/>
</dbReference>
<sequence length="566" mass="62517">MTDDGRSRVKTPLEVFLSVQQAVLETATDGIRKAAVIPNGLKGTASTKVGQTPSEVVYTENKLELLRYEPLTEHQHPVPVLIVYALINRPYILDLQSDRSIVRRLLEAGHDVYLIDWHEPSRLDRYLGLQDYVNRYIDNCVDEVRERSGRDAINVFGYCMGGTMSTIYAALHPEKVNALAVMATGLCFEDTGGVLELWGDEKYYDPRVVTDTYGNVPSEFLAAGFDLMDPVSNNVTKYVHLYDHLENEDFVKNFARMERWLTDGVDMAGKVYAEFIEDIYQNNLLYENELTIGGEHVDSTNIDMPLLQILGERDHLVLPEASKPFNDVVASDDVTTIEYPSGHVGLAMSNGVHRDVWPEVAEWFLEQSEHPMLADIIGQGVEKALGIDVETDVTVGDVDEIEIGIGDENSEIARAVVRRDATAIETFLEDVLDIEVGLDSGPTGIAVKVKTDEGIKTTVFEDIGEAIRTEVEEAVEHVDVAASYELEDVEGIGPTYAERLRSAGIDSVSELAISESAHIAEVAKTSEKLAGGWIGRAQKLVGAEESVNVGRKNPTGVDRQQGTEDD</sequence>
<gene>
    <name evidence="9" type="primary">phaC3</name>
</gene>
<protein>
    <recommendedName>
        <fullName evidence="2">Poly(3-hydroxyalkanoate) polymerase subunit PhaC</fullName>
    </recommendedName>
    <alternativeName>
        <fullName evidence="6">PHB synthase subunit PhaC</fullName>
    </alternativeName>
</protein>
<name>F1AWN7_HALME</name>
<evidence type="ECO:0000259" key="8">
    <source>
        <dbReference type="Pfam" id="PF00561"/>
    </source>
</evidence>
<evidence type="ECO:0000256" key="3">
    <source>
        <dbReference type="ARBA" id="ARBA00022679"/>
    </source>
</evidence>
<feature type="domain" description="AB hydrolase-1" evidence="8">
    <location>
        <begin position="79"/>
        <end position="327"/>
    </location>
</feature>
<keyword evidence="3 9" id="KW-0808">Transferase</keyword>
<dbReference type="InterPro" id="IPR051321">
    <property type="entry name" value="PHA/PHB_synthase"/>
</dbReference>
<dbReference type="UniPathway" id="UPA00917"/>
<organism evidence="9">
    <name type="scientific">Haloferax mediterranei</name>
    <name type="common">Halobacterium mediterranei</name>
    <dbReference type="NCBI Taxonomy" id="2252"/>
    <lineage>
        <taxon>Archaea</taxon>
        <taxon>Methanobacteriati</taxon>
        <taxon>Methanobacteriota</taxon>
        <taxon>Stenosarchaea group</taxon>
        <taxon>Halobacteria</taxon>
        <taxon>Halobacteriales</taxon>
        <taxon>Haloferacaceae</taxon>
        <taxon>Haloferax</taxon>
    </lineage>
</organism>
<dbReference type="AlphaFoldDB" id="F1AWN7"/>
<evidence type="ECO:0000256" key="1">
    <source>
        <dbReference type="ARBA" id="ARBA00004683"/>
    </source>
</evidence>
<dbReference type="GO" id="GO:0016746">
    <property type="term" value="F:acyltransferase activity"/>
    <property type="evidence" value="ECO:0007669"/>
    <property type="project" value="UniProtKB-KW"/>
</dbReference>
<evidence type="ECO:0000256" key="7">
    <source>
        <dbReference type="SAM" id="MobiDB-lite"/>
    </source>
</evidence>
<comment type="pathway">
    <text evidence="1">Biopolymer metabolism; poly-(R)-3-hydroxybutanoate biosynthesis.</text>
</comment>
<evidence type="ECO:0000256" key="2">
    <source>
        <dbReference type="ARBA" id="ARBA00019065"/>
    </source>
</evidence>
<keyword evidence="4" id="KW-0583">PHB biosynthesis</keyword>
<reference evidence="9" key="1">
    <citation type="journal article" date="2010" name="Saline Syst.">
        <title>Comparison of four phaC genes from Haloferax mediterranei and their function in different PHBV copolymer biosyntheses in Haloarcula hispanica.</title>
        <authorList>
            <person name="Han J."/>
            <person name="Li M."/>
            <person name="Hou J."/>
            <person name="Wu L."/>
            <person name="Zhou J."/>
            <person name="Xiang H."/>
        </authorList>
    </citation>
    <scope>NUCLEOTIDE SEQUENCE</scope>
</reference>
<evidence type="ECO:0000256" key="5">
    <source>
        <dbReference type="ARBA" id="ARBA00023315"/>
    </source>
</evidence>
<keyword evidence="5 9" id="KW-0012">Acyltransferase</keyword>
<proteinExistence type="predicted"/>
<dbReference type="NCBIfam" id="TIGR01836">
    <property type="entry name" value="PHA_synth_III_C"/>
    <property type="match status" value="1"/>
</dbReference>
<dbReference type="EMBL" id="HM116248">
    <property type="protein sequence ID" value="ADY18554.1"/>
    <property type="molecule type" value="Genomic_DNA"/>
</dbReference>
<dbReference type="GO" id="GO:0000166">
    <property type="term" value="F:nucleotide binding"/>
    <property type="evidence" value="ECO:0007669"/>
    <property type="project" value="InterPro"/>
</dbReference>
<dbReference type="Pfam" id="PF14520">
    <property type="entry name" value="HHH_5"/>
    <property type="match status" value="1"/>
</dbReference>
<dbReference type="InterPro" id="IPR029058">
    <property type="entry name" value="AB_hydrolase_fold"/>
</dbReference>
<evidence type="ECO:0000313" key="9">
    <source>
        <dbReference type="EMBL" id="ADY18554.1"/>
    </source>
</evidence>
<dbReference type="GO" id="GO:0042619">
    <property type="term" value="P:poly-hydroxybutyrate biosynthetic process"/>
    <property type="evidence" value="ECO:0007669"/>
    <property type="project" value="UniProtKB-KW"/>
</dbReference>
<dbReference type="Gene3D" id="1.10.150.20">
    <property type="entry name" value="5' to 3' exonuclease, C-terminal subdomain"/>
    <property type="match status" value="1"/>
</dbReference>
<feature type="region of interest" description="Disordered" evidence="7">
    <location>
        <begin position="544"/>
        <end position="566"/>
    </location>
</feature>